<evidence type="ECO:0000256" key="3">
    <source>
        <dbReference type="ARBA" id="ARBA00012111"/>
    </source>
</evidence>
<dbReference type="InterPro" id="IPR000286">
    <property type="entry name" value="HDACs"/>
</dbReference>
<evidence type="ECO:0000256" key="7">
    <source>
        <dbReference type="ARBA" id="ARBA00022833"/>
    </source>
</evidence>
<proteinExistence type="inferred from homology"/>
<feature type="compositionally biased region" description="Polar residues" evidence="16">
    <location>
        <begin position="1019"/>
        <end position="1044"/>
    </location>
</feature>
<dbReference type="GO" id="GO:0141221">
    <property type="term" value="F:histone deacetylase activity, hydrolytic mechanism"/>
    <property type="evidence" value="ECO:0007669"/>
    <property type="project" value="UniProtKB-EC"/>
</dbReference>
<evidence type="ECO:0000313" key="18">
    <source>
        <dbReference type="EMBL" id="KAF6026092.1"/>
    </source>
</evidence>
<evidence type="ECO:0000256" key="12">
    <source>
        <dbReference type="PIRNR" id="PIRNR037911"/>
    </source>
</evidence>
<keyword evidence="19" id="KW-1185">Reference proteome</keyword>
<evidence type="ECO:0000313" key="19">
    <source>
        <dbReference type="Proteomes" id="UP000593567"/>
    </source>
</evidence>
<accession>A0A7J7JIE2</accession>
<sequence length="1044" mass="115666">MRSSLAYFTETLTSPETTLVADVARSNMEVNATSTRVHDLTSALRTSAEKAADGKMFVNPYFPQTMMSAMSLPFVNQDIMSQQHLLTQMQMLSFCNQVQLLQQHQQKKILADSENRVQKLFAEQERLKEIEEQRMEIQKLSLLKQKPKEQESAVASDEVKLRLRATLMNKQRRTNVHNQSQGDISDSVNRWSRSQSSTSPPSAHPTFSSSISPPSTYPSAGAFSHTHGKDIEFPIRKTASEPNLKVKSMLKQKLSQDRRNSPLMSRRRQLGKLYHSQLSVETGPVNGADPSSSSPPVPLNLGSTPAISKEVQKAATKRSFEEANRSKLPDNVYISMPNISLGKAQNPQPNKTLTEAEIRAKQAHQYGLPLTGHIYSSPFQRSLAGMTEEEYVHSLSALTAMHDVRRLAHPYLSKPPNLNASLDQQTLNAQRHMRHQKPLSRTQSLPLPVMRPEAAASILLPQQQALLEHQELVKQHQDQLNKQHQKKMVLGQLRQFLQRSSSKSHMEQVDEESEARIIQEMQESREDYQESQQQRSVHSSHGSLYAATHAASASKSNGSSSNSGSTNTPPTASQTKKQVMRNLARTHSSPHVSFAPLPTASVDAETPINLATKTVVEDTEATGVVYDESMLRHHCPCQDNAVHLENPSRIQSIWSRLKSCGLVDRCKKVDCRKATIEQLQLCHSESYSIFFGINSQNRQKLGLTMPELQFQRLSCGGIGVDADTVWNEETSPLAARMAVGGVIELSSRVYESQLKNGIAIVRPPGHHSESGQAMGFCFFNSVAIAAKHLKHKLGASKILILDWDVHHGNGTQQMTYDDPCILYISIHRHDNGMFFPGTGSITDCGEKQGLGFNVNIPFSGGLDPPMSDAEYMAAFRSIVMPIVQEFKPQITLVSAGFDGADGHANQLGGYKISPAGFGYMTKELMGACDNKVVLVLEGGYNLSSICDASEMCTRALLGDSVPLPNQEEILKLPCKNAIQALEECSRVQAQFWPMVAKQHSKIRMSFVDSLRLKEAPENDTPTSKKLSEGSGSRQSSTNEPMEES</sequence>
<feature type="domain" description="Histone deacetylase" evidence="17">
    <location>
        <begin position="643"/>
        <end position="956"/>
    </location>
</feature>
<organism evidence="18 19">
    <name type="scientific">Bugula neritina</name>
    <name type="common">Brown bryozoan</name>
    <name type="synonym">Sertularia neritina</name>
    <dbReference type="NCBI Taxonomy" id="10212"/>
    <lineage>
        <taxon>Eukaryota</taxon>
        <taxon>Metazoa</taxon>
        <taxon>Spiralia</taxon>
        <taxon>Lophotrochozoa</taxon>
        <taxon>Bryozoa</taxon>
        <taxon>Gymnolaemata</taxon>
        <taxon>Cheilostomatida</taxon>
        <taxon>Flustrina</taxon>
        <taxon>Buguloidea</taxon>
        <taxon>Bugulidae</taxon>
        <taxon>Bugula</taxon>
    </lineage>
</organism>
<evidence type="ECO:0000256" key="6">
    <source>
        <dbReference type="ARBA" id="ARBA00022801"/>
    </source>
</evidence>
<keyword evidence="9 12" id="KW-0805">Transcription regulation</keyword>
<evidence type="ECO:0000256" key="2">
    <source>
        <dbReference type="ARBA" id="ARBA00007738"/>
    </source>
</evidence>
<feature type="region of interest" description="Disordered" evidence="16">
    <location>
        <begin position="524"/>
        <end position="597"/>
    </location>
</feature>
<dbReference type="AlphaFoldDB" id="A0A7J7JIE2"/>
<dbReference type="PANTHER" id="PTHR10625">
    <property type="entry name" value="HISTONE DEACETYLASE HDAC1-RELATED"/>
    <property type="match status" value="1"/>
</dbReference>
<keyword evidence="10 12" id="KW-0804">Transcription</keyword>
<evidence type="ECO:0000256" key="13">
    <source>
        <dbReference type="PIRSR" id="PIRSR037911-1"/>
    </source>
</evidence>
<feature type="compositionally biased region" description="Basic and acidic residues" evidence="16">
    <location>
        <begin position="227"/>
        <end position="239"/>
    </location>
</feature>
<feature type="region of interest" description="Disordered" evidence="16">
    <location>
        <begin position="170"/>
        <end position="264"/>
    </location>
</feature>
<dbReference type="InterPro" id="IPR046949">
    <property type="entry name" value="HDAC4/5/7/9"/>
</dbReference>
<evidence type="ECO:0000256" key="5">
    <source>
        <dbReference type="ARBA" id="ARBA00022723"/>
    </source>
</evidence>
<evidence type="ECO:0000256" key="8">
    <source>
        <dbReference type="ARBA" id="ARBA00022853"/>
    </source>
</evidence>
<keyword evidence="7 14" id="KW-0862">Zinc</keyword>
<keyword evidence="5 14" id="KW-0479">Metal-binding</keyword>
<dbReference type="Pfam" id="PF00850">
    <property type="entry name" value="Hist_deacetyl"/>
    <property type="match status" value="1"/>
</dbReference>
<name>A0A7J7JIE2_BUGNE</name>
<keyword evidence="8 12" id="KW-0156">Chromatin regulator</keyword>
<reference evidence="18" key="1">
    <citation type="submission" date="2020-06" db="EMBL/GenBank/DDBJ databases">
        <title>Draft genome of Bugula neritina, a colonial animal packing powerful symbionts and potential medicines.</title>
        <authorList>
            <person name="Rayko M."/>
        </authorList>
    </citation>
    <scope>NUCLEOTIDE SEQUENCE [LARGE SCALE GENOMIC DNA]</scope>
    <source>
        <strain evidence="18">Kwan_BN1</strain>
    </source>
</reference>
<evidence type="ECO:0000256" key="14">
    <source>
        <dbReference type="PIRSR" id="PIRSR037911-2"/>
    </source>
</evidence>
<dbReference type="EC" id="3.5.1.98" evidence="3 12"/>
<dbReference type="EMBL" id="VXIV02002352">
    <property type="protein sequence ID" value="KAF6026092.1"/>
    <property type="molecule type" value="Genomic_DNA"/>
</dbReference>
<feature type="binding site" evidence="14">
    <location>
        <position position="715"/>
    </location>
    <ligand>
        <name>Zn(2+)</name>
        <dbReference type="ChEBI" id="CHEBI:29105"/>
    </ligand>
</feature>
<evidence type="ECO:0000256" key="9">
    <source>
        <dbReference type="ARBA" id="ARBA00023015"/>
    </source>
</evidence>
<feature type="binding site" evidence="14">
    <location>
        <position position="637"/>
    </location>
    <ligand>
        <name>Zn(2+)</name>
        <dbReference type="ChEBI" id="CHEBI:29105"/>
    </ligand>
</feature>
<dbReference type="GO" id="GO:0000122">
    <property type="term" value="P:negative regulation of transcription by RNA polymerase II"/>
    <property type="evidence" value="ECO:0007669"/>
    <property type="project" value="InterPro"/>
</dbReference>
<feature type="compositionally biased region" description="Low complexity" evidence="16">
    <location>
        <begin position="185"/>
        <end position="219"/>
    </location>
</feature>
<dbReference type="PIRSF" id="PIRSF037911">
    <property type="entry name" value="HDAC_II_euk"/>
    <property type="match status" value="1"/>
</dbReference>
<evidence type="ECO:0000256" key="15">
    <source>
        <dbReference type="SAM" id="Coils"/>
    </source>
</evidence>
<protein>
    <recommendedName>
        <fullName evidence="3 12">Histone deacetylase</fullName>
        <ecNumber evidence="3 12">3.5.1.98</ecNumber>
    </recommendedName>
</protein>
<dbReference type="PANTHER" id="PTHR10625:SF5">
    <property type="entry name" value="HISTONE DEACETYLASE"/>
    <property type="match status" value="1"/>
</dbReference>
<evidence type="ECO:0000259" key="17">
    <source>
        <dbReference type="Pfam" id="PF00850"/>
    </source>
</evidence>
<comment type="function">
    <text evidence="12">Responsible for the deacetylation of lysine residues on the N-terminal part of the core histones (H2A, H2B, H3 and H4). Histone deacetylation gives a tag for epigenetic repression and plays an important role in transcriptional regulation, cell cycle progression and developmental events.</text>
</comment>
<keyword evidence="15" id="KW-0175">Coiled coil</keyword>
<keyword evidence="4 12" id="KW-0678">Repressor</keyword>
<dbReference type="InterPro" id="IPR023696">
    <property type="entry name" value="Ureohydrolase_dom_sf"/>
</dbReference>
<dbReference type="GO" id="GO:0046872">
    <property type="term" value="F:metal ion binding"/>
    <property type="evidence" value="ECO:0007669"/>
    <property type="project" value="UniProtKB-KW"/>
</dbReference>
<evidence type="ECO:0000256" key="10">
    <source>
        <dbReference type="ARBA" id="ARBA00023163"/>
    </source>
</evidence>
<dbReference type="Proteomes" id="UP000593567">
    <property type="component" value="Unassembled WGS sequence"/>
</dbReference>
<comment type="similarity">
    <text evidence="2 12">Belongs to the histone deacetylase family. HD type 2 subfamily.</text>
</comment>
<dbReference type="InterPro" id="IPR037138">
    <property type="entry name" value="His_deacetylse_dom_sf"/>
</dbReference>
<dbReference type="InterPro" id="IPR023801">
    <property type="entry name" value="His_deacetylse_dom"/>
</dbReference>
<feature type="compositionally biased region" description="Low complexity" evidence="16">
    <location>
        <begin position="550"/>
        <end position="573"/>
    </location>
</feature>
<evidence type="ECO:0000256" key="16">
    <source>
        <dbReference type="SAM" id="MobiDB-lite"/>
    </source>
</evidence>
<evidence type="ECO:0000256" key="11">
    <source>
        <dbReference type="ARBA" id="ARBA00023242"/>
    </source>
</evidence>
<dbReference type="PRINTS" id="PR01270">
    <property type="entry name" value="HDASUPER"/>
</dbReference>
<feature type="coiled-coil region" evidence="15">
    <location>
        <begin position="110"/>
        <end position="140"/>
    </location>
</feature>
<feature type="region of interest" description="Disordered" evidence="16">
    <location>
        <begin position="1011"/>
        <end position="1044"/>
    </location>
</feature>
<evidence type="ECO:0000256" key="1">
    <source>
        <dbReference type="ARBA" id="ARBA00004123"/>
    </source>
</evidence>
<dbReference type="SUPFAM" id="SSF52768">
    <property type="entry name" value="Arginase/deacetylase"/>
    <property type="match status" value="1"/>
</dbReference>
<evidence type="ECO:0000256" key="4">
    <source>
        <dbReference type="ARBA" id="ARBA00022491"/>
    </source>
</evidence>
<feature type="active site" evidence="13">
    <location>
        <position position="767"/>
    </location>
</feature>
<comment type="subcellular location">
    <subcellularLocation>
        <location evidence="1 12">Nucleus</location>
    </subcellularLocation>
</comment>
<comment type="caution">
    <text evidence="18">The sequence shown here is derived from an EMBL/GenBank/DDBJ whole genome shotgun (WGS) entry which is preliminary data.</text>
</comment>
<dbReference type="GO" id="GO:0000118">
    <property type="term" value="C:histone deacetylase complex"/>
    <property type="evidence" value="ECO:0007669"/>
    <property type="project" value="TreeGrafter"/>
</dbReference>
<feature type="compositionally biased region" description="Polar residues" evidence="16">
    <location>
        <begin position="530"/>
        <end position="542"/>
    </location>
</feature>
<dbReference type="GO" id="GO:0040029">
    <property type="term" value="P:epigenetic regulation of gene expression"/>
    <property type="evidence" value="ECO:0007669"/>
    <property type="project" value="TreeGrafter"/>
</dbReference>
<dbReference type="OrthoDB" id="5232919at2759"/>
<keyword evidence="6 12" id="KW-0378">Hydrolase</keyword>
<feature type="binding site" evidence="14">
    <location>
        <position position="635"/>
    </location>
    <ligand>
        <name>Zn(2+)</name>
        <dbReference type="ChEBI" id="CHEBI:29105"/>
    </ligand>
</feature>
<comment type="catalytic activity">
    <reaction evidence="12">
        <text>N(6)-acetyl-L-lysyl-[histone] + H2O = L-lysyl-[histone] + acetate</text>
        <dbReference type="Rhea" id="RHEA:58196"/>
        <dbReference type="Rhea" id="RHEA-COMP:9845"/>
        <dbReference type="Rhea" id="RHEA-COMP:11338"/>
        <dbReference type="ChEBI" id="CHEBI:15377"/>
        <dbReference type="ChEBI" id="CHEBI:29969"/>
        <dbReference type="ChEBI" id="CHEBI:30089"/>
        <dbReference type="ChEBI" id="CHEBI:61930"/>
        <dbReference type="EC" id="3.5.1.98"/>
    </reaction>
</comment>
<dbReference type="Gene3D" id="3.40.800.20">
    <property type="entry name" value="Histone deacetylase domain"/>
    <property type="match status" value="1"/>
</dbReference>
<keyword evidence="11" id="KW-0539">Nucleus</keyword>
<feature type="binding site" evidence="14">
    <location>
        <position position="643"/>
    </location>
    <ligand>
        <name>Zn(2+)</name>
        <dbReference type="ChEBI" id="CHEBI:29105"/>
    </ligand>
</feature>
<gene>
    <name evidence="18" type="ORF">EB796_015601</name>
</gene>